<name>A0AAV9ZX62_9AGAR</name>
<evidence type="ECO:0000313" key="3">
    <source>
        <dbReference type="Proteomes" id="UP001362999"/>
    </source>
</evidence>
<dbReference type="PANTHER" id="PTHR46177:SF1">
    <property type="entry name" value="INTEGRASE CATALYTIC DOMAIN-CONTAINING PROTEIN"/>
    <property type="match status" value="1"/>
</dbReference>
<evidence type="ECO:0000313" key="2">
    <source>
        <dbReference type="EMBL" id="KAK6993220.1"/>
    </source>
</evidence>
<keyword evidence="3" id="KW-1185">Reference proteome</keyword>
<protein>
    <recommendedName>
        <fullName evidence="1">Integrase core domain-containing protein</fullName>
    </recommendedName>
</protein>
<dbReference type="PANTHER" id="PTHR46177">
    <property type="entry name" value="INTEGRASE CATALYTIC DOMAIN-CONTAINING PROTEIN"/>
    <property type="match status" value="1"/>
</dbReference>
<proteinExistence type="predicted"/>
<organism evidence="2 3">
    <name type="scientific">Favolaschia claudopus</name>
    <dbReference type="NCBI Taxonomy" id="2862362"/>
    <lineage>
        <taxon>Eukaryota</taxon>
        <taxon>Fungi</taxon>
        <taxon>Dikarya</taxon>
        <taxon>Basidiomycota</taxon>
        <taxon>Agaricomycotina</taxon>
        <taxon>Agaricomycetes</taxon>
        <taxon>Agaricomycetidae</taxon>
        <taxon>Agaricales</taxon>
        <taxon>Marasmiineae</taxon>
        <taxon>Mycenaceae</taxon>
        <taxon>Favolaschia</taxon>
    </lineage>
</organism>
<reference evidence="2 3" key="1">
    <citation type="journal article" date="2024" name="J Genomics">
        <title>Draft genome sequencing and assembly of Favolaschia claudopus CIRM-BRFM 2984 isolated from oak limbs.</title>
        <authorList>
            <person name="Navarro D."/>
            <person name="Drula E."/>
            <person name="Chaduli D."/>
            <person name="Cazenave R."/>
            <person name="Ahrendt S."/>
            <person name="Wang J."/>
            <person name="Lipzen A."/>
            <person name="Daum C."/>
            <person name="Barry K."/>
            <person name="Grigoriev I.V."/>
            <person name="Favel A."/>
            <person name="Rosso M.N."/>
            <person name="Martin F."/>
        </authorList>
    </citation>
    <scope>NUCLEOTIDE SEQUENCE [LARGE SCALE GENOMIC DNA]</scope>
    <source>
        <strain evidence="2 3">CIRM-BRFM 2984</strain>
    </source>
</reference>
<comment type="caution">
    <text evidence="2">The sequence shown here is derived from an EMBL/GenBank/DDBJ whole genome shotgun (WGS) entry which is preliminary data.</text>
</comment>
<dbReference type="InterPro" id="IPR058913">
    <property type="entry name" value="Integrase_dom_put"/>
</dbReference>
<feature type="domain" description="Integrase core" evidence="1">
    <location>
        <begin position="257"/>
        <end position="332"/>
    </location>
</feature>
<dbReference type="AlphaFoldDB" id="A0AAV9ZX62"/>
<accession>A0AAV9ZX62</accession>
<evidence type="ECO:0000259" key="1">
    <source>
        <dbReference type="Pfam" id="PF24764"/>
    </source>
</evidence>
<dbReference type="Pfam" id="PF24764">
    <property type="entry name" value="rva_4"/>
    <property type="match status" value="1"/>
</dbReference>
<dbReference type="EMBL" id="JAWWNJ010000103">
    <property type="protein sequence ID" value="KAK6993220.1"/>
    <property type="molecule type" value="Genomic_DNA"/>
</dbReference>
<gene>
    <name evidence="2" type="ORF">R3P38DRAFT_3407647</name>
</gene>
<sequence>MPNVRGKNGYGRKEYPPDDVLKDSLLKYVKWGLKQNEKLSRLQEDHNLQIGIAKLNQIERRLEIPSVRRDSRTRPHEATVQAILDEVEQDVTQNNGPRFVKDKLKDKGIMVSRDAVHATMLEHFPEGFNQRYPGRKKSTVVRQSLSAIGPYHEVSSDGHEKLAAGALKMGGLGLPIYAYKDKWTAYLLKMNVVPNCRTAGAIGHLFLDFLEENGIAPLQITTDKGSETGWQYAIQVAIRDAFAPDIDPGVYPAAAFLKSVHNTVIEAFWRWLHDKWGFNMWEHVLRGKNERIFVEEAPFHQDLFNWIFPPLVQAKLDEFRTYWNQHIIRLQPEKEMPSGHAPADALAHPGLFGGLHCGIQVPADALRDLRDALSEEVGPRDSHLLWVTPEFDGVAAEIFAGLTFNTITLENSWEVFAEMAQVLEAM</sequence>
<dbReference type="Proteomes" id="UP001362999">
    <property type="component" value="Unassembled WGS sequence"/>
</dbReference>